<dbReference type="EMBL" id="JACSDY010000011">
    <property type="protein sequence ID" value="KAF7415423.1"/>
    <property type="molecule type" value="Genomic_DNA"/>
</dbReference>
<organism evidence="1 2">
    <name type="scientific">Vespula pensylvanica</name>
    <name type="common">Western yellow jacket</name>
    <name type="synonym">Wasp</name>
    <dbReference type="NCBI Taxonomy" id="30213"/>
    <lineage>
        <taxon>Eukaryota</taxon>
        <taxon>Metazoa</taxon>
        <taxon>Ecdysozoa</taxon>
        <taxon>Arthropoda</taxon>
        <taxon>Hexapoda</taxon>
        <taxon>Insecta</taxon>
        <taxon>Pterygota</taxon>
        <taxon>Neoptera</taxon>
        <taxon>Endopterygota</taxon>
        <taxon>Hymenoptera</taxon>
        <taxon>Apocrita</taxon>
        <taxon>Aculeata</taxon>
        <taxon>Vespoidea</taxon>
        <taxon>Vespidae</taxon>
        <taxon>Vespinae</taxon>
        <taxon>Vespula</taxon>
    </lineage>
</organism>
<protein>
    <submittedName>
        <fullName evidence="1">Uncharacterized protein</fullName>
    </submittedName>
</protein>
<name>A0A834U3Z3_VESPE</name>
<comment type="caution">
    <text evidence="1">The sequence shown here is derived from an EMBL/GenBank/DDBJ whole genome shotgun (WGS) entry which is preliminary data.</text>
</comment>
<accession>A0A834U3Z3</accession>
<keyword evidence="2" id="KW-1185">Reference proteome</keyword>
<proteinExistence type="predicted"/>
<gene>
    <name evidence="1" type="ORF">H0235_012015</name>
</gene>
<evidence type="ECO:0000313" key="2">
    <source>
        <dbReference type="Proteomes" id="UP000600918"/>
    </source>
</evidence>
<sequence length="152" mass="17153">MGLQMQQPPRGETWVDSTCDVSKSFDYVTQLLLLMLPHSTCNCYTSYQKTQAEDMAIGSRAVFSRNWRSSKLPDVFIAILRPPSFKAFEVWKEDLGRKDKIEKVDPSPCDLINAPQLSVSRRSDCGKLVPVPCEWNPGSCVGVSTKDVRHEK</sequence>
<dbReference type="AlphaFoldDB" id="A0A834U3Z3"/>
<dbReference type="Proteomes" id="UP000600918">
    <property type="component" value="Unassembled WGS sequence"/>
</dbReference>
<evidence type="ECO:0000313" key="1">
    <source>
        <dbReference type="EMBL" id="KAF7415423.1"/>
    </source>
</evidence>
<reference evidence="1" key="1">
    <citation type="journal article" date="2020" name="G3 (Bethesda)">
        <title>High-Quality Assemblies for Three Invasive Social Wasps from the &lt;i&gt;Vespula&lt;/i&gt; Genus.</title>
        <authorList>
            <person name="Harrop T.W.R."/>
            <person name="Guhlin J."/>
            <person name="McLaughlin G.M."/>
            <person name="Permina E."/>
            <person name="Stockwell P."/>
            <person name="Gilligan J."/>
            <person name="Le Lec M.F."/>
            <person name="Gruber M.A.M."/>
            <person name="Quinn O."/>
            <person name="Lovegrove M."/>
            <person name="Duncan E.J."/>
            <person name="Remnant E.J."/>
            <person name="Van Eeckhoven J."/>
            <person name="Graham B."/>
            <person name="Knapp R.A."/>
            <person name="Langford K.W."/>
            <person name="Kronenberg Z."/>
            <person name="Press M.O."/>
            <person name="Eacker S.M."/>
            <person name="Wilson-Rankin E.E."/>
            <person name="Purcell J."/>
            <person name="Lester P.J."/>
            <person name="Dearden P.K."/>
        </authorList>
    </citation>
    <scope>NUCLEOTIDE SEQUENCE</scope>
    <source>
        <strain evidence="1">Volc-1</strain>
    </source>
</reference>